<protein>
    <submittedName>
        <fullName evidence="1">Uncharacterized protein</fullName>
    </submittedName>
</protein>
<accession>A0ACB9P1A6</accession>
<comment type="caution">
    <text evidence="1">The sequence shown here is derived from an EMBL/GenBank/DDBJ whole genome shotgun (WGS) entry which is preliminary data.</text>
</comment>
<keyword evidence="2" id="KW-1185">Reference proteome</keyword>
<evidence type="ECO:0000313" key="2">
    <source>
        <dbReference type="Proteomes" id="UP001057402"/>
    </source>
</evidence>
<dbReference type="Proteomes" id="UP001057402">
    <property type="component" value="Chromosome 7"/>
</dbReference>
<reference evidence="2" key="1">
    <citation type="journal article" date="2023" name="Front. Plant Sci.">
        <title>Chromosomal-level genome assembly of Melastoma candidum provides insights into trichome evolution.</title>
        <authorList>
            <person name="Zhong Y."/>
            <person name="Wu W."/>
            <person name="Sun C."/>
            <person name="Zou P."/>
            <person name="Liu Y."/>
            <person name="Dai S."/>
            <person name="Zhou R."/>
        </authorList>
    </citation>
    <scope>NUCLEOTIDE SEQUENCE [LARGE SCALE GENOMIC DNA]</scope>
</reference>
<name>A0ACB9P1A6_9MYRT</name>
<sequence length="317" mass="35396">MSSSAPSVGIRLLDGGDLRIGGFTVHLTALTLTSPPPKQISSFSSSSPALLTIRFVSHHHRDMAGMATMRTIDPWATKVVNLGILLLWHYIHFIVNVCYFLLGLSVAIKSYLISTGVLRKYRALDLGKLRYLAVVIDSEEARQTEKVIQLLQWLAKMGVRRACFYDPEGVLERSKDVILGKLNFISLLEDSTDDVSPANEKKLILEVASKSDGKEAVARAANLLLVKYLKSKSSGEDKEENFFTEERMTEALKAVGCRGPEPDLLFVYGPARCHLGFPAWRLRYTEIVHMGPLKSMKYGALINAIYKYTLVRQNYGK</sequence>
<gene>
    <name evidence="1" type="ORF">MLD38_027014</name>
</gene>
<proteinExistence type="predicted"/>
<evidence type="ECO:0000313" key="1">
    <source>
        <dbReference type="EMBL" id="KAI4342375.1"/>
    </source>
</evidence>
<dbReference type="EMBL" id="CM042886">
    <property type="protein sequence ID" value="KAI4342375.1"/>
    <property type="molecule type" value="Genomic_DNA"/>
</dbReference>
<organism evidence="1 2">
    <name type="scientific">Melastoma candidum</name>
    <dbReference type="NCBI Taxonomy" id="119954"/>
    <lineage>
        <taxon>Eukaryota</taxon>
        <taxon>Viridiplantae</taxon>
        <taxon>Streptophyta</taxon>
        <taxon>Embryophyta</taxon>
        <taxon>Tracheophyta</taxon>
        <taxon>Spermatophyta</taxon>
        <taxon>Magnoliopsida</taxon>
        <taxon>eudicotyledons</taxon>
        <taxon>Gunneridae</taxon>
        <taxon>Pentapetalae</taxon>
        <taxon>rosids</taxon>
        <taxon>malvids</taxon>
        <taxon>Myrtales</taxon>
        <taxon>Melastomataceae</taxon>
        <taxon>Melastomatoideae</taxon>
        <taxon>Melastomateae</taxon>
        <taxon>Melastoma</taxon>
    </lineage>
</organism>